<organism evidence="1 2">
    <name type="scientific">Ignelater luminosus</name>
    <name type="common">Cucubano</name>
    <name type="synonym">Pyrophorus luminosus</name>
    <dbReference type="NCBI Taxonomy" id="2038154"/>
    <lineage>
        <taxon>Eukaryota</taxon>
        <taxon>Metazoa</taxon>
        <taxon>Ecdysozoa</taxon>
        <taxon>Arthropoda</taxon>
        <taxon>Hexapoda</taxon>
        <taxon>Insecta</taxon>
        <taxon>Pterygota</taxon>
        <taxon>Neoptera</taxon>
        <taxon>Endopterygota</taxon>
        <taxon>Coleoptera</taxon>
        <taxon>Polyphaga</taxon>
        <taxon>Elateriformia</taxon>
        <taxon>Elateroidea</taxon>
        <taxon>Elateridae</taxon>
        <taxon>Agrypninae</taxon>
        <taxon>Pyrophorini</taxon>
        <taxon>Ignelater</taxon>
    </lineage>
</organism>
<protein>
    <submittedName>
        <fullName evidence="1">Uncharacterized protein</fullName>
    </submittedName>
</protein>
<gene>
    <name evidence="1" type="ORF">ILUMI_06757</name>
</gene>
<dbReference type="AlphaFoldDB" id="A0A8K0D9B9"/>
<comment type="caution">
    <text evidence="1">The sequence shown here is derived from an EMBL/GenBank/DDBJ whole genome shotgun (WGS) entry which is preliminary data.</text>
</comment>
<accession>A0A8K0D9B9</accession>
<name>A0A8K0D9B9_IGNLU</name>
<dbReference type="Proteomes" id="UP000801492">
    <property type="component" value="Unassembled WGS sequence"/>
</dbReference>
<dbReference type="EMBL" id="VTPC01002817">
    <property type="protein sequence ID" value="KAF2899417.1"/>
    <property type="molecule type" value="Genomic_DNA"/>
</dbReference>
<evidence type="ECO:0000313" key="1">
    <source>
        <dbReference type="EMBL" id="KAF2899417.1"/>
    </source>
</evidence>
<evidence type="ECO:0000313" key="2">
    <source>
        <dbReference type="Proteomes" id="UP000801492"/>
    </source>
</evidence>
<keyword evidence="2" id="KW-1185">Reference proteome</keyword>
<reference evidence="1" key="1">
    <citation type="submission" date="2019-08" db="EMBL/GenBank/DDBJ databases">
        <title>The genome of the North American firefly Photinus pyralis.</title>
        <authorList>
            <consortium name="Photinus pyralis genome working group"/>
            <person name="Fallon T.R."/>
            <person name="Sander Lower S.E."/>
            <person name="Weng J.-K."/>
        </authorList>
    </citation>
    <scope>NUCLEOTIDE SEQUENCE</scope>
    <source>
        <strain evidence="1">TRF0915ILg1</strain>
        <tissue evidence="1">Whole body</tissue>
    </source>
</reference>
<dbReference type="OrthoDB" id="6758965at2759"/>
<sequence length="174" mass="19665">MSRFGAVCLQKIDQTVNDSQPVNTKRSKASIWAQFACFVKKKKFVLEESTSKEELAICNSFADIESSGARAARDAKRRNLQANATKRKVSSSTLTTEALSKVVSIWDENTPEERSQCYATKDDSCQARKTGKQKVQSFPKLEQLEEHSYYKQSTCRTSYSNHCYLNPLKDKICG</sequence>
<proteinExistence type="predicted"/>